<dbReference type="Proteomes" id="UP001317870">
    <property type="component" value="Chromosome"/>
</dbReference>
<evidence type="ECO:0000256" key="1">
    <source>
        <dbReference type="SAM" id="MobiDB-lite"/>
    </source>
</evidence>
<evidence type="ECO:0000256" key="2">
    <source>
        <dbReference type="SAM" id="Phobius"/>
    </source>
</evidence>
<sequence>MARPVTRTLADMTALATLLLVAVFGYLIHRFAPGRDERAFRLERFHPGTPMSDQTPSYYDHQRRYSDLVAIHSRGDVPDPDSHGSAKSTGARSESLASTHGEPFRKATAPEPGQCGGSPNPAR</sequence>
<feature type="region of interest" description="Disordered" evidence="1">
    <location>
        <begin position="69"/>
        <end position="123"/>
    </location>
</feature>
<name>A0ABM8D6B4_9NOCA</name>
<evidence type="ECO:0000313" key="4">
    <source>
        <dbReference type="Proteomes" id="UP001317870"/>
    </source>
</evidence>
<organism evidence="3 4">
    <name type="scientific">Nocardia sputorum</name>
    <dbReference type="NCBI Taxonomy" id="2984338"/>
    <lineage>
        <taxon>Bacteria</taxon>
        <taxon>Bacillati</taxon>
        <taxon>Actinomycetota</taxon>
        <taxon>Actinomycetes</taxon>
        <taxon>Mycobacteriales</taxon>
        <taxon>Nocardiaceae</taxon>
        <taxon>Nocardia</taxon>
    </lineage>
</organism>
<reference evidence="3 4" key="1">
    <citation type="submission" date="2022-11" db="EMBL/GenBank/DDBJ databases">
        <title>Genome Sequencing of Nocardia sp. ON39_IFM12276 and assembly.</title>
        <authorList>
            <person name="Shimojima M."/>
            <person name="Toyokawa M."/>
            <person name="Uesaka K."/>
        </authorList>
    </citation>
    <scope>NUCLEOTIDE SEQUENCE [LARGE SCALE GENOMIC DNA]</scope>
    <source>
        <strain evidence="3 4">IFM 12276</strain>
    </source>
</reference>
<keyword evidence="4" id="KW-1185">Reference proteome</keyword>
<gene>
    <name evidence="3" type="ORF">IFM12276_60050</name>
</gene>
<accession>A0ABM8D6B4</accession>
<keyword evidence="2" id="KW-0812">Transmembrane</keyword>
<feature type="compositionally biased region" description="Polar residues" evidence="1">
    <location>
        <begin position="85"/>
        <end position="98"/>
    </location>
</feature>
<feature type="transmembrane region" description="Helical" evidence="2">
    <location>
        <begin position="12"/>
        <end position="32"/>
    </location>
</feature>
<dbReference type="EMBL" id="AP026978">
    <property type="protein sequence ID" value="BDU02977.1"/>
    <property type="molecule type" value="Genomic_DNA"/>
</dbReference>
<feature type="compositionally biased region" description="Basic and acidic residues" evidence="1">
    <location>
        <begin position="73"/>
        <end position="84"/>
    </location>
</feature>
<evidence type="ECO:0000313" key="3">
    <source>
        <dbReference type="EMBL" id="BDU02977.1"/>
    </source>
</evidence>
<keyword evidence="2" id="KW-1133">Transmembrane helix</keyword>
<proteinExistence type="predicted"/>
<keyword evidence="2" id="KW-0472">Membrane</keyword>
<protein>
    <submittedName>
        <fullName evidence="3">Uncharacterized protein</fullName>
    </submittedName>
</protein>